<keyword evidence="3" id="KW-1185">Reference proteome</keyword>
<evidence type="ECO:0000313" key="2">
    <source>
        <dbReference type="EMBL" id="EER09000.1"/>
    </source>
</evidence>
<dbReference type="RefSeq" id="XP_002777184.1">
    <property type="nucleotide sequence ID" value="XM_002777138.1"/>
</dbReference>
<proteinExistence type="predicted"/>
<dbReference type="Proteomes" id="UP000007800">
    <property type="component" value="Unassembled WGS sequence"/>
</dbReference>
<dbReference type="EMBL" id="GG678662">
    <property type="protein sequence ID" value="EER09000.1"/>
    <property type="molecule type" value="Genomic_DNA"/>
</dbReference>
<dbReference type="InParanoid" id="C5L2T5"/>
<sequence length="116" mass="12834">MTEATAKDFRPISVTCLFARLAESMVVYRAESQLERDDATGNETGELDNDELHPKQSTLMTNGYQLKMRHGYLALYLIRLSAGGVTSKNYGRAAIEWPSNQSLGVENGPPPVLPFD</sequence>
<reference evidence="2 3" key="1">
    <citation type="submission" date="2008-07" db="EMBL/GenBank/DDBJ databases">
        <authorList>
            <person name="El-Sayed N."/>
            <person name="Caler E."/>
            <person name="Inman J."/>
            <person name="Amedeo P."/>
            <person name="Hass B."/>
            <person name="Wortman J."/>
        </authorList>
    </citation>
    <scope>NUCLEOTIDE SEQUENCE [LARGE SCALE GENOMIC DNA]</scope>
    <source>
        <strain evidence="3">ATCC 50983 / TXsc</strain>
    </source>
</reference>
<gene>
    <name evidence="2" type="ORF">Pmar_PMAR009992</name>
</gene>
<feature type="region of interest" description="Disordered" evidence="1">
    <location>
        <begin position="32"/>
        <end position="56"/>
    </location>
</feature>
<organism evidence="3">
    <name type="scientific">Perkinsus marinus (strain ATCC 50983 / TXsc)</name>
    <dbReference type="NCBI Taxonomy" id="423536"/>
    <lineage>
        <taxon>Eukaryota</taxon>
        <taxon>Sar</taxon>
        <taxon>Alveolata</taxon>
        <taxon>Perkinsozoa</taxon>
        <taxon>Perkinsea</taxon>
        <taxon>Perkinsida</taxon>
        <taxon>Perkinsidae</taxon>
        <taxon>Perkinsus</taxon>
    </lineage>
</organism>
<evidence type="ECO:0000256" key="1">
    <source>
        <dbReference type="SAM" id="MobiDB-lite"/>
    </source>
</evidence>
<protein>
    <submittedName>
        <fullName evidence="2">Uncharacterized protein</fullName>
    </submittedName>
</protein>
<dbReference type="OrthoDB" id="408426at2759"/>
<name>C5L2T5_PERM5</name>
<dbReference type="GeneID" id="9064986"/>
<dbReference type="AlphaFoldDB" id="C5L2T5"/>
<evidence type="ECO:0000313" key="3">
    <source>
        <dbReference type="Proteomes" id="UP000007800"/>
    </source>
</evidence>
<accession>C5L2T5</accession>